<proteinExistence type="inferred from homology"/>
<organism evidence="13">
    <name type="scientific">Trieres chinensis</name>
    <name type="common">Marine centric diatom</name>
    <name type="synonym">Odontella sinensis</name>
    <dbReference type="NCBI Taxonomy" id="1514140"/>
    <lineage>
        <taxon>Eukaryota</taxon>
        <taxon>Sar</taxon>
        <taxon>Stramenopiles</taxon>
        <taxon>Ochrophyta</taxon>
        <taxon>Bacillariophyta</taxon>
        <taxon>Mediophyceae</taxon>
        <taxon>Biddulphiophycidae</taxon>
        <taxon>Eupodiscales</taxon>
        <taxon>Parodontellaceae</taxon>
        <taxon>Trieres</taxon>
    </lineage>
</organism>
<evidence type="ECO:0000256" key="6">
    <source>
        <dbReference type="ARBA" id="ARBA00022496"/>
    </source>
</evidence>
<dbReference type="Pfam" id="PF01491">
    <property type="entry name" value="Frataxin_Cyay"/>
    <property type="match status" value="1"/>
</dbReference>
<dbReference type="NCBIfam" id="TIGR03421">
    <property type="entry name" value="FeS_CyaY"/>
    <property type="match status" value="1"/>
</dbReference>
<evidence type="ECO:0000256" key="10">
    <source>
        <dbReference type="ARBA" id="ARBA00023065"/>
    </source>
</evidence>
<dbReference type="PANTHER" id="PTHR16821:SF2">
    <property type="entry name" value="FRATAXIN, MITOCHONDRIAL"/>
    <property type="match status" value="1"/>
</dbReference>
<keyword evidence="7" id="KW-0809">Transit peptide</keyword>
<dbReference type="Gene3D" id="3.30.920.10">
    <property type="entry name" value="Frataxin/CyaY"/>
    <property type="match status" value="1"/>
</dbReference>
<dbReference type="GO" id="GO:0006826">
    <property type="term" value="P:iron ion transport"/>
    <property type="evidence" value="ECO:0007669"/>
    <property type="project" value="UniProtKB-KW"/>
</dbReference>
<evidence type="ECO:0000256" key="5">
    <source>
        <dbReference type="ARBA" id="ARBA00022448"/>
    </source>
</evidence>
<name>A0A7S2A9W4_TRICV</name>
<evidence type="ECO:0000256" key="3">
    <source>
        <dbReference type="ARBA" id="ARBA00013107"/>
    </source>
</evidence>
<dbReference type="GO" id="GO:0016226">
    <property type="term" value="P:iron-sulfur cluster assembly"/>
    <property type="evidence" value="ECO:0007669"/>
    <property type="project" value="InterPro"/>
</dbReference>
<comment type="catalytic activity">
    <reaction evidence="12">
        <text>4 Fe(2+) + O2 + 4 H(+) = 4 Fe(3+) + 2 H2O</text>
        <dbReference type="Rhea" id="RHEA:11148"/>
        <dbReference type="ChEBI" id="CHEBI:15377"/>
        <dbReference type="ChEBI" id="CHEBI:15378"/>
        <dbReference type="ChEBI" id="CHEBI:15379"/>
        <dbReference type="ChEBI" id="CHEBI:29033"/>
        <dbReference type="ChEBI" id="CHEBI:29034"/>
        <dbReference type="EC" id="1.16.3.1"/>
    </reaction>
</comment>
<sequence length="208" mass="23101">MRGFREVVRANGRMTASLLHPTPALAVTSPTRTATTLQAPPGQRSAVAGFGAPSFGSDFRISRQHPPTPLRWFQTEAEFHDHADETLETIMEAVENLFEDEMDGDDDDEMPEVNVSSGVLTLTMGSHGTWVINKQTPNRQIWWSSPISGPRRYEFDDEVGAWVYTRYVDAKAAGEDVNEEDFLDSVTLGVALASEIRKLYGLTLDLQV</sequence>
<dbReference type="InterPro" id="IPR002908">
    <property type="entry name" value="Frataxin/CyaY"/>
</dbReference>
<dbReference type="GO" id="GO:0051537">
    <property type="term" value="F:2 iron, 2 sulfur cluster binding"/>
    <property type="evidence" value="ECO:0007669"/>
    <property type="project" value="TreeGrafter"/>
</dbReference>
<dbReference type="EMBL" id="HBGO01037732">
    <property type="protein sequence ID" value="CAD9361500.1"/>
    <property type="molecule type" value="Transcribed_RNA"/>
</dbReference>
<keyword evidence="11" id="KW-0496">Mitochondrion</keyword>
<dbReference type="GO" id="GO:0008198">
    <property type="term" value="F:ferrous iron binding"/>
    <property type="evidence" value="ECO:0007669"/>
    <property type="project" value="TreeGrafter"/>
</dbReference>
<dbReference type="SUPFAM" id="SSF55387">
    <property type="entry name" value="Frataxin/Nqo15-like"/>
    <property type="match status" value="1"/>
</dbReference>
<evidence type="ECO:0000313" key="13">
    <source>
        <dbReference type="EMBL" id="CAD9361500.1"/>
    </source>
</evidence>
<dbReference type="SMART" id="SM01219">
    <property type="entry name" value="Frataxin_Cyay"/>
    <property type="match status" value="1"/>
</dbReference>
<evidence type="ECO:0000256" key="2">
    <source>
        <dbReference type="ARBA" id="ARBA00008183"/>
    </source>
</evidence>
<evidence type="ECO:0000256" key="9">
    <source>
        <dbReference type="ARBA" id="ARBA00023004"/>
    </source>
</evidence>
<evidence type="ECO:0000256" key="1">
    <source>
        <dbReference type="ARBA" id="ARBA00004173"/>
    </source>
</evidence>
<dbReference type="NCBIfam" id="TIGR03422">
    <property type="entry name" value="mito_frataxin"/>
    <property type="match status" value="1"/>
</dbReference>
<keyword evidence="8" id="KW-0560">Oxidoreductase</keyword>
<evidence type="ECO:0000256" key="4">
    <source>
        <dbReference type="ARBA" id="ARBA00022434"/>
    </source>
</evidence>
<dbReference type="PANTHER" id="PTHR16821">
    <property type="entry name" value="FRATAXIN"/>
    <property type="match status" value="1"/>
</dbReference>
<dbReference type="EC" id="1.16.3.1" evidence="3"/>
<dbReference type="GO" id="GO:0004322">
    <property type="term" value="F:ferroxidase activity"/>
    <property type="evidence" value="ECO:0007669"/>
    <property type="project" value="UniProtKB-EC"/>
</dbReference>
<evidence type="ECO:0000256" key="7">
    <source>
        <dbReference type="ARBA" id="ARBA00022946"/>
    </source>
</evidence>
<dbReference type="PROSITE" id="PS50810">
    <property type="entry name" value="FRATAXIN_2"/>
    <property type="match status" value="1"/>
</dbReference>
<dbReference type="AlphaFoldDB" id="A0A7S2A9W4"/>
<dbReference type="InterPro" id="IPR036524">
    <property type="entry name" value="Frataxin/CyaY_sf"/>
</dbReference>
<evidence type="ECO:0000256" key="11">
    <source>
        <dbReference type="ARBA" id="ARBA00023128"/>
    </source>
</evidence>
<reference evidence="13" key="1">
    <citation type="submission" date="2021-01" db="EMBL/GenBank/DDBJ databases">
        <authorList>
            <person name="Corre E."/>
            <person name="Pelletier E."/>
            <person name="Niang G."/>
            <person name="Scheremetjew M."/>
            <person name="Finn R."/>
            <person name="Kale V."/>
            <person name="Holt S."/>
            <person name="Cochrane G."/>
            <person name="Meng A."/>
            <person name="Brown T."/>
            <person name="Cohen L."/>
        </authorList>
    </citation>
    <scope>NUCLEOTIDE SEQUENCE</scope>
    <source>
        <strain evidence="13">Grunow 1884</strain>
    </source>
</reference>
<gene>
    <name evidence="13" type="ORF">OSIN01602_LOCUS21821</name>
</gene>
<accession>A0A7S2A9W4</accession>
<dbReference type="GO" id="GO:0034986">
    <property type="term" value="F:iron chaperone activity"/>
    <property type="evidence" value="ECO:0007669"/>
    <property type="project" value="TreeGrafter"/>
</dbReference>
<keyword evidence="6" id="KW-0410">Iron transport</keyword>
<protein>
    <recommendedName>
        <fullName evidence="3">ferroxidase</fullName>
        <ecNumber evidence="3">1.16.3.1</ecNumber>
    </recommendedName>
</protein>
<dbReference type="InterPro" id="IPR020895">
    <property type="entry name" value="Frataxin_CS"/>
</dbReference>
<dbReference type="InterPro" id="IPR017789">
    <property type="entry name" value="Frataxin"/>
</dbReference>
<dbReference type="GO" id="GO:0008199">
    <property type="term" value="F:ferric iron binding"/>
    <property type="evidence" value="ECO:0007669"/>
    <property type="project" value="InterPro"/>
</dbReference>
<keyword evidence="4" id="KW-0409">Iron storage</keyword>
<dbReference type="GO" id="GO:0005739">
    <property type="term" value="C:mitochondrion"/>
    <property type="evidence" value="ECO:0007669"/>
    <property type="project" value="UniProtKB-SubCell"/>
</dbReference>
<dbReference type="PROSITE" id="PS01344">
    <property type="entry name" value="FRATAXIN_1"/>
    <property type="match status" value="1"/>
</dbReference>
<keyword evidence="10" id="KW-0406">Ion transport</keyword>
<evidence type="ECO:0000256" key="8">
    <source>
        <dbReference type="ARBA" id="ARBA00023002"/>
    </source>
</evidence>
<evidence type="ECO:0000256" key="12">
    <source>
        <dbReference type="ARBA" id="ARBA00047990"/>
    </source>
</evidence>
<dbReference type="GO" id="GO:0006879">
    <property type="term" value="P:intracellular iron ion homeostasis"/>
    <property type="evidence" value="ECO:0007669"/>
    <property type="project" value="UniProtKB-KW"/>
</dbReference>
<comment type="subcellular location">
    <subcellularLocation>
        <location evidence="1">Mitochondrion</location>
    </subcellularLocation>
</comment>
<keyword evidence="5" id="KW-0813">Transport</keyword>
<comment type="similarity">
    <text evidence="2">Belongs to the frataxin family.</text>
</comment>
<keyword evidence="9" id="KW-0408">Iron</keyword>